<evidence type="ECO:0000313" key="2">
    <source>
        <dbReference type="EMBL" id="MBZ3889416.1"/>
    </source>
</evidence>
<protein>
    <submittedName>
        <fullName evidence="2">GRB2-associated-binding protein 2</fullName>
    </submittedName>
</protein>
<evidence type="ECO:0000256" key="1">
    <source>
        <dbReference type="SAM" id="MobiDB-lite"/>
    </source>
</evidence>
<dbReference type="EMBL" id="JAATJV010431494">
    <property type="protein sequence ID" value="MBZ3889416.1"/>
    <property type="molecule type" value="Genomic_DNA"/>
</dbReference>
<name>A0AA41NFH9_SCICA</name>
<evidence type="ECO:0000313" key="3">
    <source>
        <dbReference type="Proteomes" id="UP001166674"/>
    </source>
</evidence>
<dbReference type="Proteomes" id="UP001166674">
    <property type="component" value="Unassembled WGS sequence"/>
</dbReference>
<reference evidence="2" key="1">
    <citation type="submission" date="2020-03" db="EMBL/GenBank/DDBJ databases">
        <title>Studies in the Genomics of Life Span.</title>
        <authorList>
            <person name="Glass D."/>
        </authorList>
    </citation>
    <scope>NUCLEOTIDE SEQUENCE</scope>
    <source>
        <strain evidence="2">SUZIE</strain>
        <tissue evidence="2">Muscle</tissue>
    </source>
</reference>
<gene>
    <name evidence="2" type="ORF">SUZIE_202850</name>
</gene>
<dbReference type="AlphaFoldDB" id="A0AA41NFH9"/>
<feature type="region of interest" description="Disordered" evidence="1">
    <location>
        <begin position="52"/>
        <end position="71"/>
    </location>
</feature>
<accession>A0AA41NFH9</accession>
<keyword evidence="3" id="KW-1185">Reference proteome</keyword>
<organism evidence="2 3">
    <name type="scientific">Sciurus carolinensis</name>
    <name type="common">Eastern gray squirrel</name>
    <dbReference type="NCBI Taxonomy" id="30640"/>
    <lineage>
        <taxon>Eukaryota</taxon>
        <taxon>Metazoa</taxon>
        <taxon>Chordata</taxon>
        <taxon>Craniata</taxon>
        <taxon>Vertebrata</taxon>
        <taxon>Euteleostomi</taxon>
        <taxon>Mammalia</taxon>
        <taxon>Eutheria</taxon>
        <taxon>Euarchontoglires</taxon>
        <taxon>Glires</taxon>
        <taxon>Rodentia</taxon>
        <taxon>Sciuromorpha</taxon>
        <taxon>Sciuridae</taxon>
        <taxon>Sciurinae</taxon>
        <taxon>Sciurini</taxon>
        <taxon>Sciurus</taxon>
    </lineage>
</organism>
<proteinExistence type="predicted"/>
<comment type="caution">
    <text evidence="2">The sequence shown here is derived from an EMBL/GenBank/DDBJ whole genome shotgun (WGS) entry which is preliminary data.</text>
</comment>
<sequence>MQEHLVSPGAWETAFTSKKKHAGHLNEAGPDDKYRPMSTLSSILLAMERAGGNDQNIHNPRNPRSPHFVPPTCSPAALSLHKDLVRGSEIQPPAVDYSLKPGHKGKFSLYLSFLWIISRLCLLY</sequence>